<dbReference type="EMBL" id="JACCFY010000001">
    <property type="protein sequence ID" value="NYJ78903.1"/>
    <property type="molecule type" value="Genomic_DNA"/>
</dbReference>
<evidence type="ECO:0000313" key="2">
    <source>
        <dbReference type="EMBL" id="NYJ78903.1"/>
    </source>
</evidence>
<keyword evidence="3" id="KW-1185">Reference proteome</keyword>
<feature type="domain" description="DUF4440" evidence="1">
    <location>
        <begin position="9"/>
        <end position="103"/>
    </location>
</feature>
<dbReference type="AlphaFoldDB" id="A0A7Z0KAI4"/>
<dbReference type="Proteomes" id="UP000535437">
    <property type="component" value="Unassembled WGS sequence"/>
</dbReference>
<sequence>MLDLSTLLTLEHEGWNALCENRGGAFYGDLMAPDARMILVNGMVLDRDGVVGSLDGAPAWDTYEITDPALIPLGADCAALIYRARATRTGEDPFVALMSSTYRLIEARVRLVLYQQTAITH</sequence>
<dbReference type="Gene3D" id="3.10.450.50">
    <property type="match status" value="1"/>
</dbReference>
<organism evidence="2 3">
    <name type="scientific">Nesterenkonia xinjiangensis</name>
    <dbReference type="NCBI Taxonomy" id="225327"/>
    <lineage>
        <taxon>Bacteria</taxon>
        <taxon>Bacillati</taxon>
        <taxon>Actinomycetota</taxon>
        <taxon>Actinomycetes</taxon>
        <taxon>Micrococcales</taxon>
        <taxon>Micrococcaceae</taxon>
        <taxon>Nesterenkonia</taxon>
    </lineage>
</organism>
<dbReference type="RefSeq" id="WP_179542194.1">
    <property type="nucleotide sequence ID" value="NZ_BAAALL010000001.1"/>
</dbReference>
<dbReference type="Pfam" id="PF14534">
    <property type="entry name" value="DUF4440"/>
    <property type="match status" value="1"/>
</dbReference>
<proteinExistence type="predicted"/>
<name>A0A7Z0KAI4_9MICC</name>
<reference evidence="2 3" key="1">
    <citation type="submission" date="2020-07" db="EMBL/GenBank/DDBJ databases">
        <title>Sequencing the genomes of 1000 actinobacteria strains.</title>
        <authorList>
            <person name="Klenk H.-P."/>
        </authorList>
    </citation>
    <scope>NUCLEOTIDE SEQUENCE [LARGE SCALE GENOMIC DNA]</scope>
    <source>
        <strain evidence="2 3">DSM 15475</strain>
    </source>
</reference>
<accession>A0A7Z0KAI4</accession>
<gene>
    <name evidence="2" type="ORF">HNR09_002314</name>
</gene>
<dbReference type="SUPFAM" id="SSF54427">
    <property type="entry name" value="NTF2-like"/>
    <property type="match status" value="1"/>
</dbReference>
<comment type="caution">
    <text evidence="2">The sequence shown here is derived from an EMBL/GenBank/DDBJ whole genome shotgun (WGS) entry which is preliminary data.</text>
</comment>
<evidence type="ECO:0000313" key="3">
    <source>
        <dbReference type="Proteomes" id="UP000535437"/>
    </source>
</evidence>
<protein>
    <recommendedName>
        <fullName evidence="1">DUF4440 domain-containing protein</fullName>
    </recommendedName>
</protein>
<dbReference type="InterPro" id="IPR027843">
    <property type="entry name" value="DUF4440"/>
</dbReference>
<dbReference type="InterPro" id="IPR032710">
    <property type="entry name" value="NTF2-like_dom_sf"/>
</dbReference>
<evidence type="ECO:0000259" key="1">
    <source>
        <dbReference type="Pfam" id="PF14534"/>
    </source>
</evidence>